<feature type="compositionally biased region" description="Basic and acidic residues" evidence="8">
    <location>
        <begin position="480"/>
        <end position="498"/>
    </location>
</feature>
<evidence type="ECO:0000256" key="3">
    <source>
        <dbReference type="ARBA" id="ARBA00022670"/>
    </source>
</evidence>
<dbReference type="STRING" id="946122.A0A0C2X7D7"/>
<dbReference type="PANTHER" id="PTHR24006">
    <property type="entry name" value="UBIQUITIN CARBOXYL-TERMINAL HYDROLASE"/>
    <property type="match status" value="1"/>
</dbReference>
<feature type="compositionally biased region" description="Polar residues" evidence="8">
    <location>
        <begin position="83"/>
        <end position="99"/>
    </location>
</feature>
<keyword evidence="11" id="KW-1185">Reference proteome</keyword>
<dbReference type="InterPro" id="IPR028889">
    <property type="entry name" value="USP"/>
</dbReference>
<keyword evidence="3 7" id="KW-0645">Protease</keyword>
<dbReference type="FunCoup" id="A0A0C2X7D7">
    <property type="interactions" value="155"/>
</dbReference>
<keyword evidence="5 7" id="KW-0378">Hydrolase</keyword>
<proteinExistence type="inferred from homology"/>
<comment type="similarity">
    <text evidence="2 7">Belongs to the peptidase C19 family.</text>
</comment>
<dbReference type="InterPro" id="IPR050164">
    <property type="entry name" value="Peptidase_C19"/>
</dbReference>
<dbReference type="Proteomes" id="UP000054549">
    <property type="component" value="Unassembled WGS sequence"/>
</dbReference>
<dbReference type="InterPro" id="IPR001394">
    <property type="entry name" value="Peptidase_C19_UCH"/>
</dbReference>
<dbReference type="OrthoDB" id="420187at2759"/>
<dbReference type="InParanoid" id="A0A0C2X7D7"/>
<evidence type="ECO:0000259" key="9">
    <source>
        <dbReference type="PROSITE" id="PS50235"/>
    </source>
</evidence>
<dbReference type="GO" id="GO:0004843">
    <property type="term" value="F:cysteine-type deubiquitinase activity"/>
    <property type="evidence" value="ECO:0007669"/>
    <property type="project" value="UniProtKB-UniRule"/>
</dbReference>
<evidence type="ECO:0000256" key="7">
    <source>
        <dbReference type="RuleBase" id="RU366025"/>
    </source>
</evidence>
<evidence type="ECO:0000256" key="1">
    <source>
        <dbReference type="ARBA" id="ARBA00000707"/>
    </source>
</evidence>
<feature type="domain" description="USP" evidence="9">
    <location>
        <begin position="119"/>
        <end position="417"/>
    </location>
</feature>
<dbReference type="AlphaFoldDB" id="A0A0C2X7D7"/>
<reference evidence="10 11" key="1">
    <citation type="submission" date="2014-04" db="EMBL/GenBank/DDBJ databases">
        <title>Evolutionary Origins and Diversification of the Mycorrhizal Mutualists.</title>
        <authorList>
            <consortium name="DOE Joint Genome Institute"/>
            <consortium name="Mycorrhizal Genomics Consortium"/>
            <person name="Kohler A."/>
            <person name="Kuo A."/>
            <person name="Nagy L.G."/>
            <person name="Floudas D."/>
            <person name="Copeland A."/>
            <person name="Barry K.W."/>
            <person name="Cichocki N."/>
            <person name="Veneault-Fourrey C."/>
            <person name="LaButti K."/>
            <person name="Lindquist E.A."/>
            <person name="Lipzen A."/>
            <person name="Lundell T."/>
            <person name="Morin E."/>
            <person name="Murat C."/>
            <person name="Riley R."/>
            <person name="Ohm R."/>
            <person name="Sun H."/>
            <person name="Tunlid A."/>
            <person name="Henrissat B."/>
            <person name="Grigoriev I.V."/>
            <person name="Hibbett D.S."/>
            <person name="Martin F."/>
        </authorList>
    </citation>
    <scope>NUCLEOTIDE SEQUENCE [LARGE SCALE GENOMIC DNA]</scope>
    <source>
        <strain evidence="10 11">Koide BX008</strain>
    </source>
</reference>
<keyword evidence="4 7" id="KW-0833">Ubl conjugation pathway</keyword>
<dbReference type="GO" id="GO:0006508">
    <property type="term" value="P:proteolysis"/>
    <property type="evidence" value="ECO:0007669"/>
    <property type="project" value="UniProtKB-KW"/>
</dbReference>
<dbReference type="InterPro" id="IPR038765">
    <property type="entry name" value="Papain-like_cys_pep_sf"/>
</dbReference>
<dbReference type="CDD" id="cd02661">
    <property type="entry name" value="Peptidase_C19E"/>
    <property type="match status" value="1"/>
</dbReference>
<dbReference type="GO" id="GO:0005829">
    <property type="term" value="C:cytosol"/>
    <property type="evidence" value="ECO:0007669"/>
    <property type="project" value="TreeGrafter"/>
</dbReference>
<dbReference type="PROSITE" id="PS00973">
    <property type="entry name" value="USP_2"/>
    <property type="match status" value="1"/>
</dbReference>
<protein>
    <recommendedName>
        <fullName evidence="7">Ubiquitin carboxyl-terminal hydrolase</fullName>
        <ecNumber evidence="7">3.4.19.12</ecNumber>
    </recommendedName>
</protein>
<sequence>MLASPLMPGTASTAVTFNPSHSSDDALQFRPARDLDAFNKLLPPPIEFVEGSSSGTLAVAEGKYEPINASPKSQKIEHATHHSIANGTPSPTSAKGPSITSLFHGGIDTTWPAICNRGVGLNNTGNTCFLNSALQCLLHTPPLLRVLFVHKDHCRVEKGFCMSCALRIVAVKAYNSSHAFTPVTITDRLQTIAKHMRRGRQEDSHEFLRYAIDALQKSCLAGYPPKLDPKLAETTWVHKIFAGRLRSRVTCHDCGHNSDTFDRILDLSLDIFRSESLKDALRKFVAIDYLKGADKYKCEKCKKAVVAEKRFTVHEAPVVLTVHLKRFSPMGRKISHYVDYDEHLSLQPYMSEERHGPTYSLYGVICHAGGGPNSGHYFAYIKSKEGRWWEMNDELATPTGGAAVSKKNAYILFYLRNKGQGLEAAVNASASSSKSLAPSTQKMGLAAAMKKRKDKEPEIEDEDTGEKVSKPFIGPVIPDTLRHRGTDSEEKPKDDPTPDIRAVIGKKKQEVDEKAAGLLAGLETYGSDDEDSNDAQPAKEEVEKSSKKSSFSSPSAPPPSETGVVNEKKRKYPDSDGENSAYSPKSKHETRGGGAIASRTSGYSSFRSGTNPYNRIFSKKYGKRRLPLGL</sequence>
<accession>A0A0C2X7D7</accession>
<dbReference type="EC" id="3.4.19.12" evidence="7"/>
<dbReference type="PROSITE" id="PS00972">
    <property type="entry name" value="USP_1"/>
    <property type="match status" value="1"/>
</dbReference>
<keyword evidence="6 7" id="KW-0788">Thiol protease</keyword>
<dbReference type="SUPFAM" id="SSF54001">
    <property type="entry name" value="Cysteine proteinases"/>
    <property type="match status" value="1"/>
</dbReference>
<dbReference type="PROSITE" id="PS50235">
    <property type="entry name" value="USP_3"/>
    <property type="match status" value="1"/>
</dbReference>
<dbReference type="FunFam" id="3.90.70.10:FF:000119">
    <property type="entry name" value="Ubiquitin specific peptidase 36"/>
    <property type="match status" value="1"/>
</dbReference>
<evidence type="ECO:0000256" key="2">
    <source>
        <dbReference type="ARBA" id="ARBA00009085"/>
    </source>
</evidence>
<dbReference type="GO" id="GO:0005634">
    <property type="term" value="C:nucleus"/>
    <property type="evidence" value="ECO:0007669"/>
    <property type="project" value="TreeGrafter"/>
</dbReference>
<dbReference type="GO" id="GO:0016579">
    <property type="term" value="P:protein deubiquitination"/>
    <property type="evidence" value="ECO:0007669"/>
    <property type="project" value="InterPro"/>
</dbReference>
<evidence type="ECO:0000256" key="4">
    <source>
        <dbReference type="ARBA" id="ARBA00022786"/>
    </source>
</evidence>
<feature type="compositionally biased region" description="Polar residues" evidence="8">
    <location>
        <begin position="598"/>
        <end position="613"/>
    </location>
</feature>
<gene>
    <name evidence="10" type="ORF">M378DRAFT_183812</name>
</gene>
<dbReference type="Pfam" id="PF00443">
    <property type="entry name" value="UCH"/>
    <property type="match status" value="1"/>
</dbReference>
<feature type="region of interest" description="Disordered" evidence="8">
    <location>
        <begin position="429"/>
        <end position="615"/>
    </location>
</feature>
<evidence type="ECO:0000313" key="11">
    <source>
        <dbReference type="Proteomes" id="UP000054549"/>
    </source>
</evidence>
<feature type="compositionally biased region" description="Low complexity" evidence="8">
    <location>
        <begin position="429"/>
        <end position="439"/>
    </location>
</feature>
<dbReference type="EMBL" id="KN818224">
    <property type="protein sequence ID" value="KIL70257.1"/>
    <property type="molecule type" value="Genomic_DNA"/>
</dbReference>
<comment type="catalytic activity">
    <reaction evidence="1 7">
        <text>Thiol-dependent hydrolysis of ester, thioester, amide, peptide and isopeptide bonds formed by the C-terminal Gly of ubiquitin (a 76-residue protein attached to proteins as an intracellular targeting signal).</text>
        <dbReference type="EC" id="3.4.19.12"/>
    </reaction>
</comment>
<evidence type="ECO:0000313" key="10">
    <source>
        <dbReference type="EMBL" id="KIL70257.1"/>
    </source>
</evidence>
<feature type="compositionally biased region" description="Basic and acidic residues" evidence="8">
    <location>
        <begin position="537"/>
        <end position="546"/>
    </location>
</feature>
<dbReference type="Gene3D" id="3.90.70.10">
    <property type="entry name" value="Cysteine proteinases"/>
    <property type="match status" value="1"/>
</dbReference>
<feature type="region of interest" description="Disordered" evidence="8">
    <location>
        <begin position="71"/>
        <end position="99"/>
    </location>
</feature>
<evidence type="ECO:0000256" key="8">
    <source>
        <dbReference type="SAM" id="MobiDB-lite"/>
    </source>
</evidence>
<dbReference type="HOGENOM" id="CLU_008279_10_4_1"/>
<dbReference type="InterPro" id="IPR018200">
    <property type="entry name" value="USP_CS"/>
</dbReference>
<dbReference type="PANTHER" id="PTHR24006:SF758">
    <property type="entry name" value="UBIQUITIN CARBOXYL-TERMINAL HYDROLASE 36"/>
    <property type="match status" value="1"/>
</dbReference>
<organism evidence="10 11">
    <name type="scientific">Amanita muscaria (strain Koide BX008)</name>
    <dbReference type="NCBI Taxonomy" id="946122"/>
    <lineage>
        <taxon>Eukaryota</taxon>
        <taxon>Fungi</taxon>
        <taxon>Dikarya</taxon>
        <taxon>Basidiomycota</taxon>
        <taxon>Agaricomycotina</taxon>
        <taxon>Agaricomycetes</taxon>
        <taxon>Agaricomycetidae</taxon>
        <taxon>Agaricales</taxon>
        <taxon>Pluteineae</taxon>
        <taxon>Amanitaceae</taxon>
        <taxon>Amanita</taxon>
    </lineage>
</organism>
<evidence type="ECO:0000256" key="5">
    <source>
        <dbReference type="ARBA" id="ARBA00022801"/>
    </source>
</evidence>
<name>A0A0C2X7D7_AMAMK</name>
<evidence type="ECO:0000256" key="6">
    <source>
        <dbReference type="ARBA" id="ARBA00022807"/>
    </source>
</evidence>